<comment type="similarity">
    <text evidence="1">Belongs to the BLOC1S1 family.</text>
</comment>
<dbReference type="GO" id="GO:0016197">
    <property type="term" value="P:endosomal transport"/>
    <property type="evidence" value="ECO:0007669"/>
    <property type="project" value="TreeGrafter"/>
</dbReference>
<dbReference type="Proteomes" id="UP001328107">
    <property type="component" value="Unassembled WGS sequence"/>
</dbReference>
<comment type="caution">
    <text evidence="3">The sequence shown here is derived from an EMBL/GenBank/DDBJ whole genome shotgun (WGS) entry which is preliminary data.</text>
</comment>
<feature type="non-terminal residue" evidence="3">
    <location>
        <position position="1"/>
    </location>
</feature>
<gene>
    <name evidence="3" type="ORF">PMAYCL1PPCAC_11999</name>
</gene>
<name>A0AAN4ZM35_9BILA</name>
<sequence>YLPFICSFPALFFFKMLSQMLKDHNQRQAVCKEAQERLKNEAIVAAHNLSSAVVDHLNSKVGVAYHNEKKLDVEAKRFDQNSNHLTRHTEQWMALAESLNDALKEVGDVEHWTRMMECDLEQIVETLKRVAEESKRSPSAEETATSE</sequence>
<keyword evidence="4" id="KW-1185">Reference proteome</keyword>
<evidence type="ECO:0000256" key="2">
    <source>
        <dbReference type="ARBA" id="ARBA00019577"/>
    </source>
</evidence>
<dbReference type="InterPro" id="IPR009395">
    <property type="entry name" value="BLOC1S1"/>
</dbReference>
<evidence type="ECO:0000313" key="4">
    <source>
        <dbReference type="Proteomes" id="UP001328107"/>
    </source>
</evidence>
<dbReference type="PANTHER" id="PTHR13073:SF0">
    <property type="entry name" value="BIOGENESIS OF LYSOSOME-RELATED ORGANELLES COMPLEX 1 SUBUNIT 1"/>
    <property type="match status" value="1"/>
</dbReference>
<dbReference type="Pfam" id="PF06320">
    <property type="entry name" value="GCN5L1"/>
    <property type="match status" value="1"/>
</dbReference>
<protein>
    <recommendedName>
        <fullName evidence="2">Biogenesis of lysosome-related organelles complex 1 subunit 1</fullName>
    </recommendedName>
</protein>
<reference evidence="4" key="1">
    <citation type="submission" date="2022-10" db="EMBL/GenBank/DDBJ databases">
        <title>Genome assembly of Pristionchus species.</title>
        <authorList>
            <person name="Yoshida K."/>
            <person name="Sommer R.J."/>
        </authorList>
    </citation>
    <scope>NUCLEOTIDE SEQUENCE [LARGE SCALE GENOMIC DNA]</scope>
    <source>
        <strain evidence="4">RS5460</strain>
    </source>
</reference>
<proteinExistence type="inferred from homology"/>
<evidence type="ECO:0000313" key="3">
    <source>
        <dbReference type="EMBL" id="GMR41804.1"/>
    </source>
</evidence>
<dbReference type="EMBL" id="BTRK01000003">
    <property type="protein sequence ID" value="GMR41804.1"/>
    <property type="molecule type" value="Genomic_DNA"/>
</dbReference>
<dbReference type="AlphaFoldDB" id="A0AAN4ZM35"/>
<evidence type="ECO:0000256" key="1">
    <source>
        <dbReference type="ARBA" id="ARBA00007133"/>
    </source>
</evidence>
<organism evidence="3 4">
    <name type="scientific">Pristionchus mayeri</name>
    <dbReference type="NCBI Taxonomy" id="1317129"/>
    <lineage>
        <taxon>Eukaryota</taxon>
        <taxon>Metazoa</taxon>
        <taxon>Ecdysozoa</taxon>
        <taxon>Nematoda</taxon>
        <taxon>Chromadorea</taxon>
        <taxon>Rhabditida</taxon>
        <taxon>Rhabditina</taxon>
        <taxon>Diplogasteromorpha</taxon>
        <taxon>Diplogasteroidea</taxon>
        <taxon>Neodiplogasteridae</taxon>
        <taxon>Pristionchus</taxon>
    </lineage>
</organism>
<dbReference type="GO" id="GO:0031083">
    <property type="term" value="C:BLOC-1 complex"/>
    <property type="evidence" value="ECO:0007669"/>
    <property type="project" value="InterPro"/>
</dbReference>
<accession>A0AAN4ZM35</accession>
<dbReference type="PANTHER" id="PTHR13073">
    <property type="entry name" value="BLOC-1 COMPLEX SUBUNIT 1"/>
    <property type="match status" value="1"/>
</dbReference>